<comment type="function">
    <text evidence="8">Probably a riboflavin-binding protein that interacts with the energy-coupling factor (ECF) ABC-transporter complex.</text>
</comment>
<dbReference type="KEGG" id="ril:CRIB_2328"/>
<sequence length="205" mass="22260">MQQTMKSTKFLTVSTLVKISILSAIGYILMFISVPLPMLFPEFLKIDISDLTALLGGISLGPMAGVTIAFLKNLLQFITGMSTTGGVGEFANFLIGGSFVFTVSYIYSKKRNIQGVIIGLVSGMVVMTVVGCVANYFIILPFYATIGWSIDAVVSMGAAINPVIDSKMSFVIWMIAPFNILKSGLMSLLTLPMYKKTEKILNRVK</sequence>
<dbReference type="Pfam" id="PF12822">
    <property type="entry name" value="ECF_trnsprt"/>
    <property type="match status" value="1"/>
</dbReference>
<evidence type="ECO:0000256" key="7">
    <source>
        <dbReference type="ARBA" id="ARBA00023136"/>
    </source>
</evidence>
<feature type="transmembrane region" description="Helical" evidence="9">
    <location>
        <begin position="113"/>
        <end position="138"/>
    </location>
</feature>
<dbReference type="EMBL" id="LN555523">
    <property type="protein sequence ID" value="CED94927.1"/>
    <property type="molecule type" value="Genomic_DNA"/>
</dbReference>
<evidence type="ECO:0000256" key="6">
    <source>
        <dbReference type="ARBA" id="ARBA00022989"/>
    </source>
</evidence>
<protein>
    <recommendedName>
        <fullName evidence="8">Riboflavin transporter</fullName>
    </recommendedName>
</protein>
<evidence type="ECO:0000256" key="1">
    <source>
        <dbReference type="ARBA" id="ARBA00004651"/>
    </source>
</evidence>
<dbReference type="InterPro" id="IPR024529">
    <property type="entry name" value="ECF_trnsprt_substrate-spec"/>
</dbReference>
<dbReference type="PANTHER" id="PTHR38438:SF1">
    <property type="entry name" value="RIBOFLAVIN TRANSPORTER RIBU"/>
    <property type="match status" value="1"/>
</dbReference>
<evidence type="ECO:0000313" key="11">
    <source>
        <dbReference type="Proteomes" id="UP000245622"/>
    </source>
</evidence>
<gene>
    <name evidence="10" type="ORF">CRIB_2328</name>
</gene>
<comment type="subcellular location">
    <subcellularLocation>
        <location evidence="1">Cell membrane</location>
        <topology evidence="1">Multi-pass membrane protein</topology>
    </subcellularLocation>
</comment>
<dbReference type="RefSeq" id="WP_180702411.1">
    <property type="nucleotide sequence ID" value="NZ_CAJUCR010000017.1"/>
</dbReference>
<feature type="transmembrane region" description="Helical" evidence="9">
    <location>
        <begin position="170"/>
        <end position="194"/>
    </location>
</feature>
<keyword evidence="4 8" id="KW-1003">Cell membrane</keyword>
<keyword evidence="11" id="KW-1185">Reference proteome</keyword>
<feature type="transmembrane region" description="Helical" evidence="9">
    <location>
        <begin position="145"/>
        <end position="164"/>
    </location>
</feature>
<evidence type="ECO:0000256" key="4">
    <source>
        <dbReference type="ARBA" id="ARBA00022475"/>
    </source>
</evidence>
<evidence type="ECO:0000313" key="10">
    <source>
        <dbReference type="EMBL" id="CED94927.1"/>
    </source>
</evidence>
<keyword evidence="6 9" id="KW-1133">Transmembrane helix</keyword>
<evidence type="ECO:0000256" key="5">
    <source>
        <dbReference type="ARBA" id="ARBA00022692"/>
    </source>
</evidence>
<comment type="similarity">
    <text evidence="2 8">Belongs to the prokaryotic riboflavin transporter (P-RFT) (TC 2.A.87) family.</text>
</comment>
<accession>A0A1V1I477</accession>
<reference evidence="10 11" key="1">
    <citation type="submission" date="2014-04" db="EMBL/GenBank/DDBJ databases">
        <authorList>
            <person name="Hornung B.V."/>
        </authorList>
    </citation>
    <scope>NUCLEOTIDE SEQUENCE [LARGE SCALE GENOMIC DNA]</scope>
    <source>
        <strain evidence="10 11">CRIB</strain>
    </source>
</reference>
<keyword evidence="5 9" id="KW-0812">Transmembrane</keyword>
<feature type="transmembrane region" description="Helical" evidence="9">
    <location>
        <begin position="87"/>
        <end position="107"/>
    </location>
</feature>
<evidence type="ECO:0000256" key="3">
    <source>
        <dbReference type="ARBA" id="ARBA00022448"/>
    </source>
</evidence>
<keyword evidence="7 8" id="KW-0472">Membrane</keyword>
<dbReference type="InterPro" id="IPR025720">
    <property type="entry name" value="RibU"/>
</dbReference>
<name>A0A1V1I477_9FIRM</name>
<proteinExistence type="inferred from homology"/>
<dbReference type="GO" id="GO:0005886">
    <property type="term" value="C:plasma membrane"/>
    <property type="evidence" value="ECO:0007669"/>
    <property type="project" value="UniProtKB-SubCell"/>
</dbReference>
<dbReference type="PANTHER" id="PTHR38438">
    <property type="entry name" value="RIBOFLAVIN TRANSPORTER RIBU"/>
    <property type="match status" value="1"/>
</dbReference>
<feature type="transmembrane region" description="Helical" evidence="9">
    <location>
        <begin position="21"/>
        <end position="40"/>
    </location>
</feature>
<dbReference type="GeneID" id="82206362"/>
<dbReference type="PIRSF" id="PIRSF037778">
    <property type="entry name" value="UCP037778_transp_RibU"/>
    <property type="match status" value="1"/>
</dbReference>
<evidence type="ECO:0000256" key="2">
    <source>
        <dbReference type="ARBA" id="ARBA00005540"/>
    </source>
</evidence>
<evidence type="ECO:0000256" key="8">
    <source>
        <dbReference type="PIRNR" id="PIRNR037778"/>
    </source>
</evidence>
<keyword evidence="3 8" id="KW-0813">Transport</keyword>
<dbReference type="GO" id="GO:0032217">
    <property type="term" value="F:riboflavin transmembrane transporter activity"/>
    <property type="evidence" value="ECO:0007669"/>
    <property type="project" value="UniProtKB-UniRule"/>
</dbReference>
<dbReference type="Proteomes" id="UP000245622">
    <property type="component" value="Chromosome 1"/>
</dbReference>
<evidence type="ECO:0000256" key="9">
    <source>
        <dbReference type="SAM" id="Phobius"/>
    </source>
</evidence>
<dbReference type="AlphaFoldDB" id="A0A1V1I477"/>
<feature type="transmembrane region" description="Helical" evidence="9">
    <location>
        <begin position="52"/>
        <end position="75"/>
    </location>
</feature>
<organism evidence="10 11">
    <name type="scientific">Romboutsia ilealis</name>
    <dbReference type="NCBI Taxonomy" id="1115758"/>
    <lineage>
        <taxon>Bacteria</taxon>
        <taxon>Bacillati</taxon>
        <taxon>Bacillota</taxon>
        <taxon>Clostridia</taxon>
        <taxon>Peptostreptococcales</taxon>
        <taxon>Peptostreptococcaceae</taxon>
        <taxon>Romboutsia</taxon>
    </lineage>
</organism>
<dbReference type="Gene3D" id="1.10.1760.20">
    <property type="match status" value="1"/>
</dbReference>